<keyword evidence="1" id="KW-0004">4Fe-4S</keyword>
<dbReference type="KEGG" id="mou:OU421_11995"/>
<dbReference type="GO" id="GO:0016491">
    <property type="term" value="F:oxidoreductase activity"/>
    <property type="evidence" value="ECO:0007669"/>
    <property type="project" value="UniProtKB-ARBA"/>
</dbReference>
<dbReference type="PROSITE" id="PS00198">
    <property type="entry name" value="4FE4S_FER_1"/>
    <property type="match status" value="1"/>
</dbReference>
<dbReference type="EMBL" id="CP113361">
    <property type="protein sequence ID" value="WAI01125.1"/>
    <property type="molecule type" value="Genomic_DNA"/>
</dbReference>
<dbReference type="InterPro" id="IPR017896">
    <property type="entry name" value="4Fe4S_Fe-S-bd"/>
</dbReference>
<sequence>MASSIIWYLREFVRGEWIRKFFTVKTAPLVTPPHFRGFPALTDRECTHCLACMMICPAPDAIEVLETDGVWNPVVYPGHCIRCGLCVEACPEDVLTAGELLSIQKEDQSSFASTFHLTIDPVLCSRCGNCAVACPINKEIDPYLGGTGTAFSEEVIMRIINGEMRVINPEKCTGCKTCEKTCANHAIRVARVVVGIQEAAV</sequence>
<dbReference type="RefSeq" id="WP_268186339.1">
    <property type="nucleotide sequence ID" value="NZ_CP113361.1"/>
</dbReference>
<keyword evidence="2" id="KW-0479">Metal-binding</keyword>
<dbReference type="SUPFAM" id="SSF54862">
    <property type="entry name" value="4Fe-4S ferredoxins"/>
    <property type="match status" value="1"/>
</dbReference>
<organism evidence="6 7">
    <name type="scientific">Methanogenium organophilum</name>
    <dbReference type="NCBI Taxonomy" id="2199"/>
    <lineage>
        <taxon>Archaea</taxon>
        <taxon>Methanobacteriati</taxon>
        <taxon>Methanobacteriota</taxon>
        <taxon>Stenosarchaea group</taxon>
        <taxon>Methanomicrobia</taxon>
        <taxon>Methanomicrobiales</taxon>
        <taxon>Methanomicrobiaceae</taxon>
        <taxon>Methanogenium</taxon>
    </lineage>
</organism>
<dbReference type="PANTHER" id="PTHR43687">
    <property type="entry name" value="ADENYLYLSULFATE REDUCTASE, BETA SUBUNIT"/>
    <property type="match status" value="1"/>
</dbReference>
<protein>
    <submittedName>
        <fullName evidence="6">4Fe-4S binding protein</fullName>
    </submittedName>
</protein>
<proteinExistence type="predicted"/>
<evidence type="ECO:0000256" key="4">
    <source>
        <dbReference type="ARBA" id="ARBA00023014"/>
    </source>
</evidence>
<evidence type="ECO:0000313" key="6">
    <source>
        <dbReference type="EMBL" id="WAI01125.1"/>
    </source>
</evidence>
<dbReference type="GeneID" id="76835835"/>
<dbReference type="InterPro" id="IPR050572">
    <property type="entry name" value="Fe-S_Ferredoxin"/>
</dbReference>
<keyword evidence="4" id="KW-0411">Iron-sulfur</keyword>
<dbReference type="AlphaFoldDB" id="A0A9X9S432"/>
<feature type="domain" description="4Fe-4S ferredoxin-type" evidence="5">
    <location>
        <begin position="71"/>
        <end position="100"/>
    </location>
</feature>
<dbReference type="InterPro" id="IPR017900">
    <property type="entry name" value="4Fe4S_Fe_S_CS"/>
</dbReference>
<feature type="domain" description="4Fe-4S ferredoxin-type" evidence="5">
    <location>
        <begin position="163"/>
        <end position="192"/>
    </location>
</feature>
<keyword evidence="3" id="KW-0408">Iron</keyword>
<feature type="domain" description="4Fe-4S ferredoxin-type" evidence="5">
    <location>
        <begin position="37"/>
        <end position="67"/>
    </location>
</feature>
<reference evidence="6" key="1">
    <citation type="submission" date="2022-11" db="EMBL/GenBank/DDBJ databases">
        <title>Complete genome sequence of Methanogenium organophilum DSM 3596.</title>
        <authorList>
            <person name="Chen S.-C."/>
            <person name="Lai S.-J."/>
            <person name="You Y.-T."/>
        </authorList>
    </citation>
    <scope>NUCLEOTIDE SEQUENCE</scope>
    <source>
        <strain evidence="6">DSM 3596</strain>
    </source>
</reference>
<dbReference type="Proteomes" id="UP001163096">
    <property type="component" value="Chromosome"/>
</dbReference>
<dbReference type="Pfam" id="PF00037">
    <property type="entry name" value="Fer4"/>
    <property type="match status" value="1"/>
</dbReference>
<dbReference type="Gene3D" id="3.30.70.3270">
    <property type="match status" value="1"/>
</dbReference>
<dbReference type="Gene3D" id="3.30.70.20">
    <property type="match status" value="1"/>
</dbReference>
<dbReference type="Pfam" id="PF12800">
    <property type="entry name" value="Fer4_4"/>
    <property type="match status" value="1"/>
</dbReference>
<dbReference type="GO" id="GO:0046872">
    <property type="term" value="F:metal ion binding"/>
    <property type="evidence" value="ECO:0007669"/>
    <property type="project" value="UniProtKB-KW"/>
</dbReference>
<dbReference type="PROSITE" id="PS51379">
    <property type="entry name" value="4FE4S_FER_2"/>
    <property type="match status" value="4"/>
</dbReference>
<evidence type="ECO:0000256" key="3">
    <source>
        <dbReference type="ARBA" id="ARBA00023004"/>
    </source>
</evidence>
<evidence type="ECO:0000259" key="5">
    <source>
        <dbReference type="PROSITE" id="PS51379"/>
    </source>
</evidence>
<keyword evidence="7" id="KW-1185">Reference proteome</keyword>
<name>A0A9X9S432_METOG</name>
<feature type="domain" description="4Fe-4S ferredoxin-type" evidence="5">
    <location>
        <begin position="115"/>
        <end position="145"/>
    </location>
</feature>
<dbReference type="GO" id="GO:0051539">
    <property type="term" value="F:4 iron, 4 sulfur cluster binding"/>
    <property type="evidence" value="ECO:0007669"/>
    <property type="project" value="UniProtKB-KW"/>
</dbReference>
<evidence type="ECO:0000256" key="1">
    <source>
        <dbReference type="ARBA" id="ARBA00022485"/>
    </source>
</evidence>
<evidence type="ECO:0000256" key="2">
    <source>
        <dbReference type="ARBA" id="ARBA00022723"/>
    </source>
</evidence>
<dbReference type="PANTHER" id="PTHR43687:SF1">
    <property type="entry name" value="FERREDOXIN III"/>
    <property type="match status" value="1"/>
</dbReference>
<evidence type="ECO:0000313" key="7">
    <source>
        <dbReference type="Proteomes" id="UP001163096"/>
    </source>
</evidence>
<gene>
    <name evidence="6" type="ORF">OU421_11995</name>
</gene>
<dbReference type="Pfam" id="PF12838">
    <property type="entry name" value="Fer4_7"/>
    <property type="match status" value="1"/>
</dbReference>
<accession>A0A9X9S432</accession>